<dbReference type="OrthoDB" id="5183585at2"/>
<evidence type="ECO:0000313" key="2">
    <source>
        <dbReference type="Proteomes" id="UP000198891"/>
    </source>
</evidence>
<name>A0A1H3TDP5_9MICO</name>
<dbReference type="EMBL" id="FNPZ01000005">
    <property type="protein sequence ID" value="SDZ48220.1"/>
    <property type="molecule type" value="Genomic_DNA"/>
</dbReference>
<sequence length="171" mass="19149">MSIESIDLSGFEGLWVMDLGHSRIRDENTGGWKAEDLEGQTIEMLHHGDVQEYRIRVDIAPDLTTYMGYTCTFGDPEWVPYSVVEIAGDPNHPRLKPNKVLKGGTRLGEPIAWVKQVYVDPRTHYRITKNPDGTAQYAMLRRLSEDGTTLVSTVLSADGTSDVAKHFVRAT</sequence>
<accession>A0A1H3TDP5</accession>
<reference evidence="1 2" key="1">
    <citation type="submission" date="2016-10" db="EMBL/GenBank/DDBJ databases">
        <authorList>
            <person name="de Groot N.N."/>
        </authorList>
    </citation>
    <scope>NUCLEOTIDE SEQUENCE [LARGE SCALE GENOMIC DNA]</scope>
    <source>
        <strain evidence="1 2">CGMCC 4.3491</strain>
    </source>
</reference>
<dbReference type="AlphaFoldDB" id="A0A1H3TDP5"/>
<gene>
    <name evidence="1" type="ORF">SAMN05216554_4101</name>
</gene>
<keyword evidence="2" id="KW-1185">Reference proteome</keyword>
<evidence type="ECO:0000313" key="1">
    <source>
        <dbReference type="EMBL" id="SDZ48220.1"/>
    </source>
</evidence>
<organism evidence="1 2">
    <name type="scientific">Herbiconiux ginsengi</name>
    <dbReference type="NCBI Taxonomy" id="381665"/>
    <lineage>
        <taxon>Bacteria</taxon>
        <taxon>Bacillati</taxon>
        <taxon>Actinomycetota</taxon>
        <taxon>Actinomycetes</taxon>
        <taxon>Micrococcales</taxon>
        <taxon>Microbacteriaceae</taxon>
        <taxon>Herbiconiux</taxon>
    </lineage>
</organism>
<dbReference type="RefSeq" id="WP_092557343.1">
    <property type="nucleotide sequence ID" value="NZ_FNPZ01000005.1"/>
</dbReference>
<proteinExistence type="predicted"/>
<protein>
    <submittedName>
        <fullName evidence="1">Uncharacterized protein</fullName>
    </submittedName>
</protein>
<dbReference type="Proteomes" id="UP000198891">
    <property type="component" value="Unassembled WGS sequence"/>
</dbReference>